<evidence type="ECO:0000313" key="2">
    <source>
        <dbReference type="EMBL" id="RUO80055.1"/>
    </source>
</evidence>
<feature type="transmembrane region" description="Helical" evidence="1">
    <location>
        <begin position="102"/>
        <end position="123"/>
    </location>
</feature>
<evidence type="ECO:0000313" key="3">
    <source>
        <dbReference type="Proteomes" id="UP000287996"/>
    </source>
</evidence>
<name>A0A432ZQ36_9GAMM</name>
<protein>
    <recommendedName>
        <fullName evidence="4">MFS transporter</fullName>
    </recommendedName>
</protein>
<dbReference type="OrthoDB" id="2913980at2"/>
<reference evidence="2 3" key="1">
    <citation type="journal article" date="2011" name="Front. Microbiol.">
        <title>Genomic signatures of strain selection and enhancement in Bacillus atrophaeus var. globigii, a historical biowarfare simulant.</title>
        <authorList>
            <person name="Gibbons H.S."/>
            <person name="Broomall S.M."/>
            <person name="McNew L.A."/>
            <person name="Daligault H."/>
            <person name="Chapman C."/>
            <person name="Bruce D."/>
            <person name="Karavis M."/>
            <person name="Krepps M."/>
            <person name="McGregor P.A."/>
            <person name="Hong C."/>
            <person name="Park K.H."/>
            <person name="Akmal A."/>
            <person name="Feldman A."/>
            <person name="Lin J.S."/>
            <person name="Chang W.E."/>
            <person name="Higgs B.W."/>
            <person name="Demirev P."/>
            <person name="Lindquist J."/>
            <person name="Liem A."/>
            <person name="Fochler E."/>
            <person name="Read T.D."/>
            <person name="Tapia R."/>
            <person name="Johnson S."/>
            <person name="Bishop-Lilly K.A."/>
            <person name="Detter C."/>
            <person name="Han C."/>
            <person name="Sozhamannan S."/>
            <person name="Rosenzweig C.N."/>
            <person name="Skowronski E.W."/>
        </authorList>
    </citation>
    <scope>NUCLEOTIDE SEQUENCE [LARGE SCALE GENOMIC DNA]</scope>
    <source>
        <strain evidence="2 3">CC-PW-9</strain>
    </source>
</reference>
<keyword evidence="1" id="KW-0812">Transmembrane</keyword>
<feature type="transmembrane region" description="Helical" evidence="1">
    <location>
        <begin position="45"/>
        <end position="63"/>
    </location>
</feature>
<keyword evidence="3" id="KW-1185">Reference proteome</keyword>
<sequence length="132" mass="14052">MAATRSGRFIMGLSAVLMVAAGAILLFVPEQVAAAFHRDAYPRELTSVLAAVYVGMGYGNWLAKGQLIGGIYGRPLCVGNFFHAMVGALALIGALWNGVPSLALLITCAVYALFALLFAWLLLRMPPVVNRL</sequence>
<feature type="transmembrane region" description="Helical" evidence="1">
    <location>
        <begin position="75"/>
        <end position="96"/>
    </location>
</feature>
<comment type="caution">
    <text evidence="2">The sequence shown here is derived from an EMBL/GenBank/DDBJ whole genome shotgun (WGS) entry which is preliminary data.</text>
</comment>
<dbReference type="EMBL" id="PIQH01000006">
    <property type="protein sequence ID" value="RUO80055.1"/>
    <property type="molecule type" value="Genomic_DNA"/>
</dbReference>
<keyword evidence="1" id="KW-1133">Transmembrane helix</keyword>
<dbReference type="AlphaFoldDB" id="A0A432ZQ36"/>
<keyword evidence="1" id="KW-0472">Membrane</keyword>
<evidence type="ECO:0008006" key="4">
    <source>
        <dbReference type="Google" id="ProtNLM"/>
    </source>
</evidence>
<dbReference type="Proteomes" id="UP000287996">
    <property type="component" value="Unassembled WGS sequence"/>
</dbReference>
<proteinExistence type="predicted"/>
<organism evidence="2 3">
    <name type="scientific">Idiomarina tyrosinivorans</name>
    <dbReference type="NCBI Taxonomy" id="1445662"/>
    <lineage>
        <taxon>Bacteria</taxon>
        <taxon>Pseudomonadati</taxon>
        <taxon>Pseudomonadota</taxon>
        <taxon>Gammaproteobacteria</taxon>
        <taxon>Alteromonadales</taxon>
        <taxon>Idiomarinaceae</taxon>
        <taxon>Idiomarina</taxon>
    </lineage>
</organism>
<gene>
    <name evidence="2" type="ORF">CWI84_07075</name>
</gene>
<evidence type="ECO:0000256" key="1">
    <source>
        <dbReference type="SAM" id="Phobius"/>
    </source>
</evidence>
<accession>A0A432ZQ36</accession>
<dbReference type="RefSeq" id="WP_126841892.1">
    <property type="nucleotide sequence ID" value="NZ_PIQH01000006.1"/>
</dbReference>